<sequence>MERASTRAHISNSNEGSWCVCVCDHRAFVMILSSCAYLSWRLKRLVKNYVEHKHLFLASDTSHEQTKEVYRMLDEVETSVLEIARNTECG</sequence>
<dbReference type="AlphaFoldDB" id="A0A7G2EAZ9"/>
<evidence type="ECO:0000313" key="2">
    <source>
        <dbReference type="Proteomes" id="UP000516314"/>
    </source>
</evidence>
<protein>
    <submittedName>
        <fullName evidence="1">(thale cress) hypothetical protein</fullName>
    </submittedName>
</protein>
<accession>A0A7G2EAZ9</accession>
<gene>
    <name evidence="1" type="ORF">AT9943_LOCUS6209</name>
</gene>
<evidence type="ECO:0000313" key="1">
    <source>
        <dbReference type="EMBL" id="CAD5317962.1"/>
    </source>
</evidence>
<dbReference type="Proteomes" id="UP000516314">
    <property type="component" value="Chromosome 2"/>
</dbReference>
<dbReference type="EMBL" id="LR881467">
    <property type="protein sequence ID" value="CAD5317962.1"/>
    <property type="molecule type" value="Genomic_DNA"/>
</dbReference>
<reference evidence="1 2" key="1">
    <citation type="submission" date="2020-09" db="EMBL/GenBank/DDBJ databases">
        <authorList>
            <person name="Ashkenazy H."/>
        </authorList>
    </citation>
    <scope>NUCLEOTIDE SEQUENCE [LARGE SCALE GENOMIC DNA]</scope>
    <source>
        <strain evidence="2">cv. Cdm-0</strain>
    </source>
</reference>
<organism evidence="1 2">
    <name type="scientific">Arabidopsis thaliana</name>
    <name type="common">Mouse-ear cress</name>
    <dbReference type="NCBI Taxonomy" id="3702"/>
    <lineage>
        <taxon>Eukaryota</taxon>
        <taxon>Viridiplantae</taxon>
        <taxon>Streptophyta</taxon>
        <taxon>Embryophyta</taxon>
        <taxon>Tracheophyta</taxon>
        <taxon>Spermatophyta</taxon>
        <taxon>Magnoliopsida</taxon>
        <taxon>eudicotyledons</taxon>
        <taxon>Gunneridae</taxon>
        <taxon>Pentapetalae</taxon>
        <taxon>rosids</taxon>
        <taxon>malvids</taxon>
        <taxon>Brassicales</taxon>
        <taxon>Brassicaceae</taxon>
        <taxon>Camelineae</taxon>
        <taxon>Arabidopsis</taxon>
    </lineage>
</organism>
<proteinExistence type="predicted"/>
<name>A0A7G2EAZ9_ARATH</name>